<dbReference type="AlphaFoldDB" id="A0A386PP12"/>
<dbReference type="RefSeq" id="WP_120141508.1">
    <property type="nucleotide sequence ID" value="NZ_CP031933.2"/>
</dbReference>
<dbReference type="GO" id="GO:0009401">
    <property type="term" value="P:phosphoenolpyruvate-dependent sugar phosphotransferase system"/>
    <property type="evidence" value="ECO:0007669"/>
    <property type="project" value="UniProtKB-KW"/>
</dbReference>
<evidence type="ECO:0000256" key="5">
    <source>
        <dbReference type="PIRSR" id="PIRSR000699-1"/>
    </source>
</evidence>
<name>A0A386PP12_9LACO</name>
<protein>
    <submittedName>
        <fullName evidence="8">PTS lactose/cellobiose transporter subunit IIA</fullName>
    </submittedName>
</protein>
<dbReference type="SUPFAM" id="SSF46973">
    <property type="entry name" value="Enzyme IIa from lactose specific PTS, IIa-lac"/>
    <property type="match status" value="1"/>
</dbReference>
<dbReference type="InterPro" id="IPR036542">
    <property type="entry name" value="PTS_IIA_lac/cel_sf"/>
</dbReference>
<reference evidence="9" key="1">
    <citation type="submission" date="2018-08" db="EMBL/GenBank/DDBJ databases">
        <title>Genome of Lactobacillus sp. HBUAS52074.</title>
        <authorList>
            <person name="Guo Z."/>
            <person name="Zhang Z.D."/>
        </authorList>
    </citation>
    <scope>NUCLEOTIDE SEQUENCE [LARGE SCALE GENOMIC DNA]</scope>
    <source>
        <strain evidence="9">HBUAS52074</strain>
    </source>
</reference>
<feature type="binding site" evidence="6">
    <location>
        <position position="78"/>
    </location>
    <ligand>
        <name>Mg(2+)</name>
        <dbReference type="ChEBI" id="CHEBI:18420"/>
        <note>ligand shared between all trimeric partners</note>
    </ligand>
</feature>
<dbReference type="GO" id="GO:0016740">
    <property type="term" value="F:transferase activity"/>
    <property type="evidence" value="ECO:0007669"/>
    <property type="project" value="UniProtKB-KW"/>
</dbReference>
<keyword evidence="6" id="KW-0479">Metal-binding</keyword>
<evidence type="ECO:0000256" key="3">
    <source>
        <dbReference type="ARBA" id="ARBA00022679"/>
    </source>
</evidence>
<proteinExistence type="predicted"/>
<keyword evidence="1" id="KW-0813">Transport</keyword>
<comment type="cofactor">
    <cofactor evidence="6">
        <name>Mg(2+)</name>
        <dbReference type="ChEBI" id="CHEBI:18420"/>
    </cofactor>
    <text evidence="6">Binds 1 Mg(2+) ion per trimer.</text>
</comment>
<dbReference type="Pfam" id="PF02255">
    <property type="entry name" value="PTS_IIA"/>
    <property type="match status" value="1"/>
</dbReference>
<keyword evidence="4" id="KW-0598">Phosphotransferase system</keyword>
<evidence type="ECO:0000256" key="1">
    <source>
        <dbReference type="ARBA" id="ARBA00022448"/>
    </source>
</evidence>
<keyword evidence="3" id="KW-0808">Transferase</keyword>
<dbReference type="PANTHER" id="PTHR34382:SF7">
    <property type="entry name" value="PTS SYSTEM N,N'-DIACETYLCHITOBIOSE-SPECIFIC EIIA COMPONENT"/>
    <property type="match status" value="1"/>
</dbReference>
<dbReference type="InterPro" id="IPR003188">
    <property type="entry name" value="PTS_IIA_lac/cel"/>
</dbReference>
<dbReference type="EMBL" id="CP031933">
    <property type="protein sequence ID" value="AYE37266.1"/>
    <property type="molecule type" value="Genomic_DNA"/>
</dbReference>
<organism evidence="8 9">
    <name type="scientific">Companilactobacillus zhachilii</name>
    <dbReference type="NCBI Taxonomy" id="2304606"/>
    <lineage>
        <taxon>Bacteria</taxon>
        <taxon>Bacillati</taxon>
        <taxon>Bacillota</taxon>
        <taxon>Bacilli</taxon>
        <taxon>Lactobacillales</taxon>
        <taxon>Lactobacillaceae</taxon>
        <taxon>Companilactobacillus</taxon>
    </lineage>
</organism>
<sequence length="106" mass="12022">MEDLEQQIFEIITHSGTARSTFYDALKIAREGNIEKAHSLMSEGDHELTQAHNVQTKLITADMSGKTKISLLLIHAQDQFMTTMSEQTLIEQMISMQAEINELKNK</sequence>
<feature type="active site" description="Tele-phosphohistidine intermediate" evidence="5">
    <location>
        <position position="75"/>
    </location>
</feature>
<evidence type="ECO:0000256" key="2">
    <source>
        <dbReference type="ARBA" id="ARBA00022597"/>
    </source>
</evidence>
<dbReference type="GO" id="GO:0046872">
    <property type="term" value="F:metal ion binding"/>
    <property type="evidence" value="ECO:0007669"/>
    <property type="project" value="UniProtKB-KW"/>
</dbReference>
<keyword evidence="6" id="KW-0460">Magnesium</keyword>
<keyword evidence="9" id="KW-1185">Reference proteome</keyword>
<dbReference type="Gene3D" id="1.20.58.80">
    <property type="entry name" value="Phosphotransferase system, lactose/cellobiose-type IIA subunit"/>
    <property type="match status" value="1"/>
</dbReference>
<dbReference type="PROSITE" id="PS51095">
    <property type="entry name" value="PTS_EIIA_TYPE_3"/>
    <property type="match status" value="1"/>
</dbReference>
<gene>
    <name evidence="8" type="ORF">D1B17_00755</name>
</gene>
<dbReference type="PIRSF" id="PIRSF000699">
    <property type="entry name" value="PTS_IILac_III"/>
    <property type="match status" value="1"/>
</dbReference>
<dbReference type="PANTHER" id="PTHR34382">
    <property type="entry name" value="PTS SYSTEM N,N'-DIACETYLCHITOBIOSE-SPECIFIC EIIA COMPONENT"/>
    <property type="match status" value="1"/>
</dbReference>
<evidence type="ECO:0000256" key="7">
    <source>
        <dbReference type="PROSITE-ProRule" id="PRU00418"/>
    </source>
</evidence>
<evidence type="ECO:0000313" key="9">
    <source>
        <dbReference type="Proteomes" id="UP000267208"/>
    </source>
</evidence>
<evidence type="ECO:0000313" key="8">
    <source>
        <dbReference type="EMBL" id="AYE37266.1"/>
    </source>
</evidence>
<keyword evidence="2" id="KW-0762">Sugar transport</keyword>
<dbReference type="KEGG" id="lzh:D1B17_00755"/>
<dbReference type="OrthoDB" id="350602at2"/>
<evidence type="ECO:0000256" key="4">
    <source>
        <dbReference type="ARBA" id="ARBA00022683"/>
    </source>
</evidence>
<dbReference type="Proteomes" id="UP000267208">
    <property type="component" value="Chromosome"/>
</dbReference>
<feature type="modified residue" description="Phosphohistidine; by HPr" evidence="7">
    <location>
        <position position="75"/>
    </location>
</feature>
<accession>A0A386PP12</accession>
<evidence type="ECO:0000256" key="6">
    <source>
        <dbReference type="PIRSR" id="PIRSR000699-2"/>
    </source>
</evidence>